<sequence>MATLTIDDETYDSLSRLAAKQEMTVEEWLNKTYTGRPSDEPLPPLPPGESAYDAFLAAGAIGCVKGGPSDVATNPKYMEGFGKS</sequence>
<name>A0ABX1VAQ9_9PLAN</name>
<comment type="caution">
    <text evidence="1">The sequence shown here is derived from an EMBL/GenBank/DDBJ whole genome shotgun (WGS) entry which is preliminary data.</text>
</comment>
<accession>A0ABX1VAQ9</accession>
<dbReference type="EMBL" id="WTPX01000027">
    <property type="protein sequence ID" value="NNJ25179.1"/>
    <property type="molecule type" value="Genomic_DNA"/>
</dbReference>
<organism evidence="1 2">
    <name type="scientific">Alienimonas chondri</name>
    <dbReference type="NCBI Taxonomy" id="2681879"/>
    <lineage>
        <taxon>Bacteria</taxon>
        <taxon>Pseudomonadati</taxon>
        <taxon>Planctomycetota</taxon>
        <taxon>Planctomycetia</taxon>
        <taxon>Planctomycetales</taxon>
        <taxon>Planctomycetaceae</taxon>
        <taxon>Alienimonas</taxon>
    </lineage>
</organism>
<keyword evidence="2" id="KW-1185">Reference proteome</keyword>
<protein>
    <recommendedName>
        <fullName evidence="3">Antitoxin</fullName>
    </recommendedName>
</protein>
<evidence type="ECO:0008006" key="3">
    <source>
        <dbReference type="Google" id="ProtNLM"/>
    </source>
</evidence>
<reference evidence="1 2" key="1">
    <citation type="journal article" date="2020" name="Syst. Appl. Microbiol.">
        <title>Alienimonas chondri sp. nov., a novel planctomycete isolated from the biofilm of the red alga Chondrus crispus.</title>
        <authorList>
            <person name="Vitorino I."/>
            <person name="Albuquerque L."/>
            <person name="Wiegand S."/>
            <person name="Kallscheuer N."/>
            <person name="da Costa M.S."/>
            <person name="Lobo-da-Cunha A."/>
            <person name="Jogler C."/>
            <person name="Lage O.M."/>
        </authorList>
    </citation>
    <scope>NUCLEOTIDE SEQUENCE [LARGE SCALE GENOMIC DNA]</scope>
    <source>
        <strain evidence="1 2">LzC2</strain>
    </source>
</reference>
<evidence type="ECO:0000313" key="2">
    <source>
        <dbReference type="Proteomes" id="UP000609651"/>
    </source>
</evidence>
<gene>
    <name evidence="1" type="ORF">LzC2_12470</name>
</gene>
<dbReference type="RefSeq" id="WP_171184899.1">
    <property type="nucleotide sequence ID" value="NZ_WTPX01000027.1"/>
</dbReference>
<evidence type="ECO:0000313" key="1">
    <source>
        <dbReference type="EMBL" id="NNJ25179.1"/>
    </source>
</evidence>
<proteinExistence type="predicted"/>
<dbReference type="Proteomes" id="UP000609651">
    <property type="component" value="Unassembled WGS sequence"/>
</dbReference>